<dbReference type="InterPro" id="IPR000639">
    <property type="entry name" value="Epox_hydrolase-like"/>
</dbReference>
<dbReference type="InterPro" id="IPR000073">
    <property type="entry name" value="AB_hydrolase_1"/>
</dbReference>
<dbReference type="PANTHER" id="PTHR43433">
    <property type="entry name" value="HYDROLASE, ALPHA/BETA FOLD FAMILY PROTEIN"/>
    <property type="match status" value="1"/>
</dbReference>
<keyword evidence="1" id="KW-0560">Oxidoreductase</keyword>
<reference evidence="4 5" key="1">
    <citation type="submission" date="2016-10" db="EMBL/GenBank/DDBJ databases">
        <authorList>
            <person name="de Groot N.N."/>
        </authorList>
    </citation>
    <scope>NUCLEOTIDE SEQUENCE [LARGE SCALE GENOMIC DNA]</scope>
    <source>
        <strain evidence="4 5">DSM 21741</strain>
    </source>
</reference>
<evidence type="ECO:0000256" key="1">
    <source>
        <dbReference type="ARBA" id="ARBA00022559"/>
    </source>
</evidence>
<comment type="similarity">
    <text evidence="2">Belongs to the AB hydrolase superfamily. Bacterial non-heme haloperoxidase / perhydrolase family.</text>
</comment>
<dbReference type="OrthoDB" id="9785847at2"/>
<dbReference type="InterPro" id="IPR029058">
    <property type="entry name" value="AB_hydrolase_fold"/>
</dbReference>
<gene>
    <name evidence="4" type="ORF">SAMN04488543_1942</name>
</gene>
<dbReference type="AlphaFoldDB" id="A0A1H1T5N6"/>
<dbReference type="PRINTS" id="PR00111">
    <property type="entry name" value="ABHYDROLASE"/>
</dbReference>
<protein>
    <submittedName>
        <fullName evidence="4">Pimeloyl-ACP methyl ester carboxylesterase</fullName>
    </submittedName>
</protein>
<dbReference type="RefSeq" id="WP_091412458.1">
    <property type="nucleotide sequence ID" value="NZ_LT629749.1"/>
</dbReference>
<name>A0A1H1T5N6_9ACTN</name>
<keyword evidence="5" id="KW-1185">Reference proteome</keyword>
<dbReference type="PRINTS" id="PR00412">
    <property type="entry name" value="EPOXHYDRLASE"/>
</dbReference>
<dbReference type="SUPFAM" id="SSF53474">
    <property type="entry name" value="alpha/beta-Hydrolases"/>
    <property type="match status" value="1"/>
</dbReference>
<dbReference type="Proteomes" id="UP000199092">
    <property type="component" value="Chromosome I"/>
</dbReference>
<keyword evidence="1" id="KW-0575">Peroxidase</keyword>
<dbReference type="EMBL" id="LT629749">
    <property type="protein sequence ID" value="SDS54959.1"/>
    <property type="molecule type" value="Genomic_DNA"/>
</dbReference>
<feature type="domain" description="AB hydrolase-1" evidence="3">
    <location>
        <begin position="27"/>
        <end position="258"/>
    </location>
</feature>
<accession>A0A1H1T5N6</accession>
<dbReference type="PANTHER" id="PTHR43433:SF4">
    <property type="entry name" value="NON-HEME CHLOROPEROXIDASE-RELATED"/>
    <property type="match status" value="1"/>
</dbReference>
<evidence type="ECO:0000313" key="4">
    <source>
        <dbReference type="EMBL" id="SDS54959.1"/>
    </source>
</evidence>
<dbReference type="FunFam" id="3.40.50.1820:FF:000205">
    <property type="entry name" value="Non-haem bromoperoxidase BPO-A2"/>
    <property type="match status" value="1"/>
</dbReference>
<proteinExistence type="inferred from homology"/>
<evidence type="ECO:0000256" key="2">
    <source>
        <dbReference type="ARBA" id="ARBA00038128"/>
    </source>
</evidence>
<organism evidence="4 5">
    <name type="scientific">Friedmanniella luteola</name>
    <dbReference type="NCBI Taxonomy" id="546871"/>
    <lineage>
        <taxon>Bacteria</taxon>
        <taxon>Bacillati</taxon>
        <taxon>Actinomycetota</taxon>
        <taxon>Actinomycetes</taxon>
        <taxon>Propionibacteriales</taxon>
        <taxon>Nocardioidaceae</taxon>
        <taxon>Friedmanniella</taxon>
    </lineage>
</organism>
<dbReference type="Gene3D" id="3.40.50.1820">
    <property type="entry name" value="alpha/beta hydrolase"/>
    <property type="match status" value="1"/>
</dbReference>
<dbReference type="GO" id="GO:0004601">
    <property type="term" value="F:peroxidase activity"/>
    <property type="evidence" value="ECO:0007669"/>
    <property type="project" value="UniProtKB-KW"/>
</dbReference>
<dbReference type="InterPro" id="IPR050471">
    <property type="entry name" value="AB_hydrolase"/>
</dbReference>
<dbReference type="Pfam" id="PF00561">
    <property type="entry name" value="Abhydrolase_1"/>
    <property type="match status" value="1"/>
</dbReference>
<evidence type="ECO:0000259" key="3">
    <source>
        <dbReference type="Pfam" id="PF00561"/>
    </source>
</evidence>
<sequence>MTEITAHHGLFKDTHLHVDDTGGSGRPVVLIHGWPLSGESWSEQVPALQQAGYRVISYDRRGFGRSDKPLTGYSYDTLTEDLHALLTELDLTDVTLVGFSMGGGEVARYFTAHGAERLRSVVFASAVPPYLMKTADNPDGPLEKAQAAEMTAQLTADQEKFYDSFTTEFFSSDGVLQVTEEQRQEALALCRQADKKAALGCLNAFGTTDFRDDLTKVSVPTLVLHGSADATVPFAGSGARTHAALPGSELHVIDGAPHGCNVSHADEFNRVLTDFLGR</sequence>
<dbReference type="STRING" id="546871.SAMN04488543_1942"/>
<evidence type="ECO:0000313" key="5">
    <source>
        <dbReference type="Proteomes" id="UP000199092"/>
    </source>
</evidence>